<dbReference type="KEGG" id="cnr:EB819_02920"/>
<sequence>MRELKRIAIAATVLLQTAVIAQTSSVSSNIYTEKSGIGSAGIEKPVLSPKEQLEENIEKMKKDPLLRNATWGFVVYDTKKKEVITGYNEDKPLIPASTTKLLSTDASMSLLGGRFKWITQLEYSGTIDETGTLNGNLFVIGSGDPSMGTGKAGAWSYSQIISDYLAKISEAGIKKINGDIVVQTAVFQDVRLELPEKIVWLEHNNYYLPVGNTNNINPKNERIAVKAKSVFDTSKRYFYVSPYMHKMAFTEKFEANNLITTIPAAPALLANNLRASLIKNRIPISGKVINRVTDPNPEERQFLAKYSSPTMVDIIYFTNQKSDNALAESLLKTVGFYKTGNVSLESGRETIVRHLEEKRYDFDGLVLADGSGLSRANKVKPISQVKFLAEVMKEKYYDDFLKSLPIAGETGTLRRMFKSGNNYGQIFAKTGTLNGVKCLAGYIKTRDGRILSFSLLINGYLGSVDQIKARMEQLLEPVIDL</sequence>
<dbReference type="EMBL" id="MKGI01000014">
    <property type="protein sequence ID" value="OEL11882.1"/>
    <property type="molecule type" value="Genomic_DNA"/>
</dbReference>
<evidence type="ECO:0000313" key="3">
    <source>
        <dbReference type="EMBL" id="OEL11882.1"/>
    </source>
</evidence>
<evidence type="ECO:0000256" key="2">
    <source>
        <dbReference type="ARBA" id="ARBA00022801"/>
    </source>
</evidence>
<keyword evidence="3" id="KW-0645">Protease</keyword>
<keyword evidence="2 3" id="KW-0378">Hydrolase</keyword>
<dbReference type="SUPFAM" id="SSF56601">
    <property type="entry name" value="beta-lactamase/transpeptidase-like"/>
    <property type="match status" value="1"/>
</dbReference>
<dbReference type="Gene3D" id="3.50.80.20">
    <property type="entry name" value="D-Ala-D-Ala carboxypeptidase C, peptidase S13"/>
    <property type="match status" value="1"/>
</dbReference>
<dbReference type="Proteomes" id="UP000095601">
    <property type="component" value="Unassembled WGS sequence"/>
</dbReference>
<protein>
    <submittedName>
        <fullName evidence="3">D-alanyl-D-alanine carboxypeptidase/D-alanyl-D-alanine-endopeptidase</fullName>
        <ecNumber evidence="3">3.4.16.4</ecNumber>
    </submittedName>
</protein>
<dbReference type="PANTHER" id="PTHR30023">
    <property type="entry name" value="D-ALANYL-D-ALANINE CARBOXYPEPTIDASE"/>
    <property type="match status" value="1"/>
</dbReference>
<dbReference type="InterPro" id="IPR012338">
    <property type="entry name" value="Beta-lactam/transpept-like"/>
</dbReference>
<organism evidence="3 4">
    <name type="scientific">Cloacibacterium normanense</name>
    <dbReference type="NCBI Taxonomy" id="237258"/>
    <lineage>
        <taxon>Bacteria</taxon>
        <taxon>Pseudomonadati</taxon>
        <taxon>Bacteroidota</taxon>
        <taxon>Flavobacteriia</taxon>
        <taxon>Flavobacteriales</taxon>
        <taxon>Weeksellaceae</taxon>
    </lineage>
</organism>
<keyword evidence="4" id="KW-1185">Reference proteome</keyword>
<dbReference type="PATRIC" id="fig|237258.4.peg.1594"/>
<dbReference type="PRINTS" id="PR00922">
    <property type="entry name" value="DADACBPTASE3"/>
</dbReference>
<dbReference type="RefSeq" id="WP_069797294.1">
    <property type="nucleotide sequence ID" value="NZ_CP034157.1"/>
</dbReference>
<dbReference type="STRING" id="237258.SAMN04489756_11735"/>
<dbReference type="GO" id="GO:0006508">
    <property type="term" value="P:proteolysis"/>
    <property type="evidence" value="ECO:0007669"/>
    <property type="project" value="InterPro"/>
</dbReference>
<proteinExistence type="inferred from homology"/>
<dbReference type="InterPro" id="IPR000667">
    <property type="entry name" value="Peptidase_S13"/>
</dbReference>
<dbReference type="NCBIfam" id="TIGR00666">
    <property type="entry name" value="PBP4"/>
    <property type="match status" value="1"/>
</dbReference>
<dbReference type="GO" id="GO:0000270">
    <property type="term" value="P:peptidoglycan metabolic process"/>
    <property type="evidence" value="ECO:0007669"/>
    <property type="project" value="TreeGrafter"/>
</dbReference>
<dbReference type="EC" id="3.4.16.4" evidence="3"/>
<name>A0A1E5UG70_9FLAO</name>
<dbReference type="OrthoDB" id="9802627at2"/>
<accession>A0A1E5UG70</accession>
<dbReference type="Gene3D" id="3.40.710.10">
    <property type="entry name" value="DD-peptidase/beta-lactamase superfamily"/>
    <property type="match status" value="2"/>
</dbReference>
<dbReference type="AlphaFoldDB" id="A0A1E5UG70"/>
<evidence type="ECO:0000313" key="4">
    <source>
        <dbReference type="Proteomes" id="UP000095601"/>
    </source>
</evidence>
<dbReference type="GO" id="GO:0009002">
    <property type="term" value="F:serine-type D-Ala-D-Ala carboxypeptidase activity"/>
    <property type="evidence" value="ECO:0007669"/>
    <property type="project" value="UniProtKB-EC"/>
</dbReference>
<comment type="similarity">
    <text evidence="1">Belongs to the peptidase S13 family.</text>
</comment>
<dbReference type="PANTHER" id="PTHR30023:SF0">
    <property type="entry name" value="PENICILLIN-SENSITIVE CARBOXYPEPTIDASE A"/>
    <property type="match status" value="1"/>
</dbReference>
<reference evidence="3 4" key="1">
    <citation type="submission" date="2016-09" db="EMBL/GenBank/DDBJ databases">
        <authorList>
            <person name="Capua I."/>
            <person name="De Benedictis P."/>
            <person name="Joannis T."/>
            <person name="Lombin L.H."/>
            <person name="Cattoli G."/>
        </authorList>
    </citation>
    <scope>NUCLEOTIDE SEQUENCE [LARGE SCALE GENOMIC DNA]</scope>
    <source>
        <strain evidence="3 4">NRS-1</strain>
    </source>
</reference>
<evidence type="ECO:0000256" key="1">
    <source>
        <dbReference type="ARBA" id="ARBA00006096"/>
    </source>
</evidence>
<gene>
    <name evidence="3" type="ORF">BHF72_1640</name>
</gene>
<keyword evidence="3" id="KW-0121">Carboxypeptidase</keyword>
<comment type="caution">
    <text evidence="3">The sequence shown here is derived from an EMBL/GenBank/DDBJ whole genome shotgun (WGS) entry which is preliminary data.</text>
</comment>
<dbReference type="Pfam" id="PF02113">
    <property type="entry name" value="Peptidase_S13"/>
    <property type="match status" value="2"/>
</dbReference>